<sequence>MKILYGIQGTGNGHITRARVMASCFKKLNIDVDYVFSGRANKDYFDMHDFANYKSFRGLSFNTKNGQVKSLQTVKNARICKLVKDIKSFDVKQYDFVLNDFEPITAWAAKRAGVPVVGISHQAAFLSNSVPMFSRGILRKSLIKYYAPADTYLGVHWQPFAENIIPPFIAHHEHSNPVAIINKVLVYLPFENLASIIDYLKDFPEKEFYCYHPDAQNRSLGNIHLRSPSRSDFLNDLANTSGVIGNAGFELASEALKLGKKLLLKPLDGQFEQSENAQTLLTMGMAHVMNYLNPQALDDWNNAPQNRQINYPSDPEPLVDWLLQKQWHKTQLLHRGLWGSVNL</sequence>
<evidence type="ECO:0000313" key="1">
    <source>
        <dbReference type="EMBL" id="MDP2564708.1"/>
    </source>
</evidence>
<proteinExistence type="predicted"/>
<dbReference type="InterPro" id="IPR005262">
    <property type="entry name" value="MJ1255-like"/>
</dbReference>
<evidence type="ECO:0000313" key="2">
    <source>
        <dbReference type="Proteomes" id="UP001177212"/>
    </source>
</evidence>
<protein>
    <submittedName>
        <fullName evidence="1">Glycosyltransferase family protein</fullName>
    </submittedName>
</protein>
<dbReference type="NCBIfam" id="TIGR00661">
    <property type="entry name" value="MJ1255"/>
    <property type="match status" value="1"/>
</dbReference>
<reference evidence="1" key="1">
    <citation type="submission" date="2023-07" db="EMBL/GenBank/DDBJ databases">
        <title>Genome content predicts the carbon catabolic preferences of heterotrophic bacteria.</title>
        <authorList>
            <person name="Gralka M."/>
        </authorList>
    </citation>
    <scope>NUCLEOTIDE SEQUENCE</scope>
    <source>
        <strain evidence="1">4G09</strain>
    </source>
</reference>
<dbReference type="SUPFAM" id="SSF53756">
    <property type="entry name" value="UDP-Glycosyltransferase/glycogen phosphorylase"/>
    <property type="match status" value="1"/>
</dbReference>
<gene>
    <name evidence="1" type="ORF">Q8W34_08680</name>
</gene>
<keyword evidence="2" id="KW-1185">Reference proteome</keyword>
<dbReference type="Pfam" id="PF13528">
    <property type="entry name" value="Glyco_trans_1_3"/>
    <property type="match status" value="1"/>
</dbReference>
<dbReference type="RefSeq" id="WP_006793085.1">
    <property type="nucleotide sequence ID" value="NZ_AHCB03000005.1"/>
</dbReference>
<dbReference type="EMBL" id="JAUYVT010000006">
    <property type="protein sequence ID" value="MDP2564708.1"/>
    <property type="molecule type" value="Genomic_DNA"/>
</dbReference>
<organism evidence="1 2">
    <name type="scientific">Pseudoalteromonas marina</name>
    <dbReference type="NCBI Taxonomy" id="267375"/>
    <lineage>
        <taxon>Bacteria</taxon>
        <taxon>Pseudomonadati</taxon>
        <taxon>Pseudomonadota</taxon>
        <taxon>Gammaproteobacteria</taxon>
        <taxon>Alteromonadales</taxon>
        <taxon>Pseudoalteromonadaceae</taxon>
        <taxon>Pseudoalteromonas</taxon>
    </lineage>
</organism>
<dbReference type="Proteomes" id="UP001177212">
    <property type="component" value="Unassembled WGS sequence"/>
</dbReference>
<accession>A0ABT9FDA8</accession>
<comment type="caution">
    <text evidence="1">The sequence shown here is derived from an EMBL/GenBank/DDBJ whole genome shotgun (WGS) entry which is preliminary data.</text>
</comment>
<name>A0ABT9FDA8_9GAMM</name>